<accession>A0A4R3YMP4</accession>
<reference evidence="2 3" key="1">
    <citation type="submission" date="2019-03" db="EMBL/GenBank/DDBJ databases">
        <title>Genomic Encyclopedia of Type Strains, Phase IV (KMG-IV): sequencing the most valuable type-strain genomes for metagenomic binning, comparative biology and taxonomic classification.</title>
        <authorList>
            <person name="Goeker M."/>
        </authorList>
    </citation>
    <scope>NUCLEOTIDE SEQUENCE [LARGE SCALE GENOMIC DNA]</scope>
    <source>
        <strain evidence="2 3">DSM 29487</strain>
    </source>
</reference>
<evidence type="ECO:0000313" key="3">
    <source>
        <dbReference type="Proteomes" id="UP000295515"/>
    </source>
</evidence>
<dbReference type="RefSeq" id="WP_066443945.1">
    <property type="nucleotide sequence ID" value="NZ_CAUWFI010000001.1"/>
</dbReference>
<proteinExistence type="predicted"/>
<evidence type="ECO:0000313" key="2">
    <source>
        <dbReference type="EMBL" id="TCV93586.1"/>
    </source>
</evidence>
<dbReference type="Proteomes" id="UP000295515">
    <property type="component" value="Unassembled WGS sequence"/>
</dbReference>
<dbReference type="EMBL" id="SMCQ01000023">
    <property type="protein sequence ID" value="TCV93586.1"/>
    <property type="molecule type" value="Genomic_DNA"/>
</dbReference>
<gene>
    <name evidence="2" type="ORF">EDD60_12320</name>
</gene>
<keyword evidence="1" id="KW-0472">Membrane</keyword>
<protein>
    <submittedName>
        <fullName evidence="2">Type II secretory pathway pseudopilin PulG</fullName>
    </submittedName>
</protein>
<sequence length="122" mass="13934">MKSKEHSFSYLMELIIVIFFFAISTTFCVTFIVQAKQRQAQATSLSQTLLKAESMIATMQAHPKIAPDQLFDVQKIDDSTYQGDHFSLIIYQDEVKHGVIKIYEDDKCLNELPFVIGGNHDE</sequence>
<feature type="transmembrane region" description="Helical" evidence="1">
    <location>
        <begin position="12"/>
        <end position="33"/>
    </location>
</feature>
<keyword evidence="3" id="KW-1185">Reference proteome</keyword>
<organism evidence="2 3">
    <name type="scientific">Longibaculum muris</name>
    <dbReference type="NCBI Taxonomy" id="1796628"/>
    <lineage>
        <taxon>Bacteria</taxon>
        <taxon>Bacillati</taxon>
        <taxon>Bacillota</taxon>
        <taxon>Erysipelotrichia</taxon>
        <taxon>Erysipelotrichales</taxon>
        <taxon>Coprobacillaceae</taxon>
        <taxon>Longibaculum</taxon>
    </lineage>
</organism>
<name>A0A4R3YMP4_9FIRM</name>
<dbReference type="GeneID" id="98916324"/>
<evidence type="ECO:0000256" key="1">
    <source>
        <dbReference type="SAM" id="Phobius"/>
    </source>
</evidence>
<dbReference type="AlphaFoldDB" id="A0A4R3YMP4"/>
<keyword evidence="1" id="KW-1133">Transmembrane helix</keyword>
<comment type="caution">
    <text evidence="2">The sequence shown here is derived from an EMBL/GenBank/DDBJ whole genome shotgun (WGS) entry which is preliminary data.</text>
</comment>
<keyword evidence="1" id="KW-0812">Transmembrane</keyword>